<evidence type="ECO:0000256" key="3">
    <source>
        <dbReference type="ARBA" id="ARBA00012424"/>
    </source>
</evidence>
<feature type="non-terminal residue" evidence="18">
    <location>
        <position position="1"/>
    </location>
</feature>
<dbReference type="Proteomes" id="UP000310200">
    <property type="component" value="Unassembled WGS sequence"/>
</dbReference>
<dbReference type="PROSITE" id="PS50078">
    <property type="entry name" value="POLO_BOX"/>
    <property type="match status" value="2"/>
</dbReference>
<dbReference type="FunFam" id="3.30.1120.30:FF:000001">
    <property type="entry name" value="Serine/threonine-protein kinase PLK"/>
    <property type="match status" value="1"/>
</dbReference>
<evidence type="ECO:0000256" key="6">
    <source>
        <dbReference type="ARBA" id="ARBA00022679"/>
    </source>
</evidence>
<evidence type="ECO:0000259" key="16">
    <source>
        <dbReference type="PROSITE" id="PS50011"/>
    </source>
</evidence>
<dbReference type="CDD" id="cd14099">
    <property type="entry name" value="STKc_PLK"/>
    <property type="match status" value="1"/>
</dbReference>
<dbReference type="Pfam" id="PF00659">
    <property type="entry name" value="POLO_box"/>
    <property type="match status" value="2"/>
</dbReference>
<evidence type="ECO:0000259" key="17">
    <source>
        <dbReference type="PROSITE" id="PS50078"/>
    </source>
</evidence>
<proteinExistence type="predicted"/>
<feature type="domain" description="Protein kinase" evidence="16">
    <location>
        <begin position="108"/>
        <end position="360"/>
    </location>
</feature>
<feature type="domain" description="POLO box" evidence="17">
    <location>
        <begin position="574"/>
        <end position="655"/>
    </location>
</feature>
<feature type="domain" description="POLO box" evidence="17">
    <location>
        <begin position="474"/>
        <end position="552"/>
    </location>
</feature>
<comment type="subcellular location">
    <subcellularLocation>
        <location evidence="2">Cytoplasm</location>
        <location evidence="2">Cytoskeleton</location>
        <location evidence="2">Microtubule organizing center</location>
        <location evidence="2">Centrosome</location>
    </subcellularLocation>
    <subcellularLocation>
        <location evidence="1">Nucleus</location>
    </subcellularLocation>
</comment>
<dbReference type="GO" id="GO:0005634">
    <property type="term" value="C:nucleus"/>
    <property type="evidence" value="ECO:0007669"/>
    <property type="project" value="UniProtKB-SubCell"/>
</dbReference>
<keyword evidence="19" id="KW-1185">Reference proteome</keyword>
<dbReference type="GO" id="GO:0000776">
    <property type="term" value="C:kinetochore"/>
    <property type="evidence" value="ECO:0007669"/>
    <property type="project" value="TreeGrafter"/>
</dbReference>
<sequence>TASRCDGTCDRTSDSDATTSGNVTASDGGTSSWEDCGTSSSWEDCDTTSCDDTSDDSGSYCHCHCHCAMSNEEEIPSVIYDANTGKSYVKGRFFGKIYRGCFVQRSAAGSIGTMKGGGFAKCYEITESKSHHVFAGKIVPKSLMAKSNQREKMTQEIAIHQTLNHKHIVGFHGFFDDTNNIYIILELCRKRSMMELHKRRKALSECETRYFMKQILDGVFYLHQHRIIHRDLKLGNLFLNDDLQVKIGDFGLATRLEHDGERKKTVCGTPNYIAPEVLTKIGHSYEADVWSIGVIMYTLLVGKPPFETSSLRETYSRIKQVQYKTPQHISKPAMNMVANMLQLSPSKRPSVAKLMKDSFFSSGYMPASLPLSCLTMAPRLDTLELHCNRKPLSEMNLNGYSEQEIFPRVPNSPSRKAKFNNEVIEPQRGGNLDIRKMLQTLKEQIAVVLKTKPARETASSSDELTDPAAQPVIWISKWVDYSDKYGFGYQLSDDSVGVMYNDGTRLIMMSNGYNIHYINREGDELYYTVKDYPAHLEKKMKLMNFFLKYMNEHLMKAGGSISMKRGDELSRIPYIHQWFRTQTAVVMQLSNGTVQINFLDHAKIIMCPLMAAVTYIDHDKNFKTYRFQTIQENGCCKPLADNLMYAYEKIRLMLTNSQAR</sequence>
<keyword evidence="9 18" id="KW-0418">Kinase</keyword>
<comment type="caution">
    <text evidence="18">The sequence shown here is derived from an EMBL/GenBank/DDBJ whole genome shotgun (WGS) entry which is preliminary data.</text>
</comment>
<dbReference type="GO" id="GO:0000922">
    <property type="term" value="C:spindle pole"/>
    <property type="evidence" value="ECO:0007669"/>
    <property type="project" value="TreeGrafter"/>
</dbReference>
<dbReference type="InterPro" id="IPR011009">
    <property type="entry name" value="Kinase-like_dom_sf"/>
</dbReference>
<reference evidence="18 19" key="1">
    <citation type="journal article" date="2019" name="Philos. Trans. R. Soc. Lond., B, Biol. Sci.">
        <title>Ant behaviour and brain gene expression of defending hosts depend on the ecological success of the intruding social parasite.</title>
        <authorList>
            <person name="Kaur R."/>
            <person name="Stoldt M."/>
            <person name="Jongepier E."/>
            <person name="Feldmeyer B."/>
            <person name="Menzel F."/>
            <person name="Bornberg-Bauer E."/>
            <person name="Foitzik S."/>
        </authorList>
    </citation>
    <scope>NUCLEOTIDE SEQUENCE [LARGE SCALE GENOMIC DNA]</scope>
    <source>
        <tissue evidence="18">Whole body</tissue>
    </source>
</reference>
<evidence type="ECO:0000256" key="7">
    <source>
        <dbReference type="ARBA" id="ARBA00022737"/>
    </source>
</evidence>
<dbReference type="InterPro" id="IPR033701">
    <property type="entry name" value="POLO_box_1"/>
</dbReference>
<dbReference type="PANTHER" id="PTHR24345:SF93">
    <property type="entry name" value="SERINE_THREONINE-PROTEIN KINASE PLK1"/>
    <property type="match status" value="1"/>
</dbReference>
<evidence type="ECO:0000313" key="18">
    <source>
        <dbReference type="EMBL" id="TGZ32997.1"/>
    </source>
</evidence>
<dbReference type="Pfam" id="PF00069">
    <property type="entry name" value="Pkinase"/>
    <property type="match status" value="1"/>
</dbReference>
<evidence type="ECO:0000256" key="2">
    <source>
        <dbReference type="ARBA" id="ARBA00004300"/>
    </source>
</evidence>
<keyword evidence="12" id="KW-0539">Nucleus</keyword>
<dbReference type="InterPro" id="IPR008271">
    <property type="entry name" value="Ser/Thr_kinase_AS"/>
</dbReference>
<dbReference type="FunFam" id="3.30.200.20:FF:000284">
    <property type="entry name" value="Serine/threonine-protein kinase PLK"/>
    <property type="match status" value="1"/>
</dbReference>
<gene>
    <name evidence="18" type="ORF">DBV15_08835</name>
</gene>
<name>A0A4S2JF75_9HYME</name>
<dbReference type="PROSITE" id="PS00108">
    <property type="entry name" value="PROTEIN_KINASE_ST"/>
    <property type="match status" value="1"/>
</dbReference>
<keyword evidence="8" id="KW-0547">Nucleotide-binding</keyword>
<protein>
    <recommendedName>
        <fullName evidence="3">polo kinase</fullName>
        <ecNumber evidence="3">2.7.11.21</ecNumber>
    </recommendedName>
</protein>
<evidence type="ECO:0000256" key="4">
    <source>
        <dbReference type="ARBA" id="ARBA00022490"/>
    </source>
</evidence>
<comment type="catalytic activity">
    <reaction evidence="14">
        <text>L-seryl-[protein] + ATP = O-phospho-L-seryl-[protein] + ADP + H(+)</text>
        <dbReference type="Rhea" id="RHEA:17989"/>
        <dbReference type="Rhea" id="RHEA-COMP:9863"/>
        <dbReference type="Rhea" id="RHEA-COMP:11604"/>
        <dbReference type="ChEBI" id="CHEBI:15378"/>
        <dbReference type="ChEBI" id="CHEBI:29999"/>
        <dbReference type="ChEBI" id="CHEBI:30616"/>
        <dbReference type="ChEBI" id="CHEBI:83421"/>
        <dbReference type="ChEBI" id="CHEBI:456216"/>
        <dbReference type="EC" id="2.7.11.21"/>
    </reaction>
</comment>
<keyword evidence="4" id="KW-0963">Cytoplasm</keyword>
<dbReference type="EMBL" id="QBLH01003802">
    <property type="protein sequence ID" value="TGZ32997.1"/>
    <property type="molecule type" value="Genomic_DNA"/>
</dbReference>
<dbReference type="InterPro" id="IPR036947">
    <property type="entry name" value="POLO_box_dom_sf"/>
</dbReference>
<dbReference type="GO" id="GO:0007052">
    <property type="term" value="P:mitotic spindle organization"/>
    <property type="evidence" value="ECO:0007669"/>
    <property type="project" value="TreeGrafter"/>
</dbReference>
<dbReference type="GO" id="GO:0005813">
    <property type="term" value="C:centrosome"/>
    <property type="evidence" value="ECO:0007669"/>
    <property type="project" value="UniProtKB-SubCell"/>
</dbReference>
<evidence type="ECO:0000256" key="1">
    <source>
        <dbReference type="ARBA" id="ARBA00004123"/>
    </source>
</evidence>
<dbReference type="InterPro" id="IPR033695">
    <property type="entry name" value="POLO_box_2"/>
</dbReference>
<dbReference type="EC" id="2.7.11.21" evidence="3"/>
<dbReference type="InterPro" id="IPR000959">
    <property type="entry name" value="POLO_box_dom"/>
</dbReference>
<keyword evidence="7" id="KW-0677">Repeat</keyword>
<dbReference type="AlphaFoldDB" id="A0A4S2JF75"/>
<dbReference type="CDD" id="cd13118">
    <property type="entry name" value="POLO_box_1"/>
    <property type="match status" value="1"/>
</dbReference>
<dbReference type="Gene3D" id="1.10.510.10">
    <property type="entry name" value="Transferase(Phosphotransferase) domain 1"/>
    <property type="match status" value="1"/>
</dbReference>
<dbReference type="InterPro" id="IPR000719">
    <property type="entry name" value="Prot_kinase_dom"/>
</dbReference>
<dbReference type="PROSITE" id="PS50011">
    <property type="entry name" value="PROTEIN_KINASE_DOM"/>
    <property type="match status" value="1"/>
</dbReference>
<dbReference type="SUPFAM" id="SSF82615">
    <property type="entry name" value="Polo-box domain"/>
    <property type="match status" value="2"/>
</dbReference>
<evidence type="ECO:0000256" key="15">
    <source>
        <dbReference type="SAM" id="MobiDB-lite"/>
    </source>
</evidence>
<comment type="catalytic activity">
    <reaction evidence="13">
        <text>L-threonyl-[protein] + ATP = O-phospho-L-threonyl-[protein] + ADP + H(+)</text>
        <dbReference type="Rhea" id="RHEA:46608"/>
        <dbReference type="Rhea" id="RHEA-COMP:11060"/>
        <dbReference type="Rhea" id="RHEA-COMP:11605"/>
        <dbReference type="ChEBI" id="CHEBI:15378"/>
        <dbReference type="ChEBI" id="CHEBI:30013"/>
        <dbReference type="ChEBI" id="CHEBI:30616"/>
        <dbReference type="ChEBI" id="CHEBI:61977"/>
        <dbReference type="ChEBI" id="CHEBI:456216"/>
        <dbReference type="EC" id="2.7.11.21"/>
    </reaction>
</comment>
<evidence type="ECO:0000313" key="19">
    <source>
        <dbReference type="Proteomes" id="UP000310200"/>
    </source>
</evidence>
<feature type="region of interest" description="Disordered" evidence="15">
    <location>
        <begin position="1"/>
        <end position="41"/>
    </location>
</feature>
<evidence type="ECO:0000256" key="11">
    <source>
        <dbReference type="ARBA" id="ARBA00023212"/>
    </source>
</evidence>
<dbReference type="Gene3D" id="3.30.200.20">
    <property type="entry name" value="Phosphorylase Kinase, domain 1"/>
    <property type="match status" value="1"/>
</dbReference>
<evidence type="ECO:0000256" key="12">
    <source>
        <dbReference type="ARBA" id="ARBA00023242"/>
    </source>
</evidence>
<evidence type="ECO:0000256" key="9">
    <source>
        <dbReference type="ARBA" id="ARBA00022777"/>
    </source>
</evidence>
<keyword evidence="5" id="KW-0723">Serine/threonine-protein kinase</keyword>
<dbReference type="SMART" id="SM00220">
    <property type="entry name" value="S_TKc"/>
    <property type="match status" value="1"/>
</dbReference>
<evidence type="ECO:0000256" key="10">
    <source>
        <dbReference type="ARBA" id="ARBA00022840"/>
    </source>
</evidence>
<evidence type="ECO:0000256" key="5">
    <source>
        <dbReference type="ARBA" id="ARBA00022527"/>
    </source>
</evidence>
<dbReference type="PANTHER" id="PTHR24345">
    <property type="entry name" value="SERINE/THREONINE-PROTEIN KINASE PLK"/>
    <property type="match status" value="1"/>
</dbReference>
<dbReference type="FunFam" id="1.10.510.10:FF:000727">
    <property type="entry name" value="Serine/threonine-protein kinase PLK"/>
    <property type="match status" value="1"/>
</dbReference>
<dbReference type="GO" id="GO:0004674">
    <property type="term" value="F:protein serine/threonine kinase activity"/>
    <property type="evidence" value="ECO:0007669"/>
    <property type="project" value="UniProtKB-KW"/>
</dbReference>
<organism evidence="18 19">
    <name type="scientific">Temnothorax longispinosus</name>
    <dbReference type="NCBI Taxonomy" id="300112"/>
    <lineage>
        <taxon>Eukaryota</taxon>
        <taxon>Metazoa</taxon>
        <taxon>Ecdysozoa</taxon>
        <taxon>Arthropoda</taxon>
        <taxon>Hexapoda</taxon>
        <taxon>Insecta</taxon>
        <taxon>Pterygota</taxon>
        <taxon>Neoptera</taxon>
        <taxon>Endopterygota</taxon>
        <taxon>Hymenoptera</taxon>
        <taxon>Apocrita</taxon>
        <taxon>Aculeata</taxon>
        <taxon>Formicoidea</taxon>
        <taxon>Formicidae</taxon>
        <taxon>Myrmicinae</taxon>
        <taxon>Temnothorax</taxon>
    </lineage>
</organism>
<evidence type="ECO:0000256" key="13">
    <source>
        <dbReference type="ARBA" id="ARBA00047802"/>
    </source>
</evidence>
<dbReference type="SUPFAM" id="SSF56112">
    <property type="entry name" value="Protein kinase-like (PK-like)"/>
    <property type="match status" value="1"/>
</dbReference>
<keyword evidence="10" id="KW-0067">ATP-binding</keyword>
<dbReference type="CDD" id="cd13117">
    <property type="entry name" value="POLO_box_2"/>
    <property type="match status" value="1"/>
</dbReference>
<dbReference type="GO" id="GO:0005737">
    <property type="term" value="C:cytoplasm"/>
    <property type="evidence" value="ECO:0007669"/>
    <property type="project" value="TreeGrafter"/>
</dbReference>
<dbReference type="GO" id="GO:0005524">
    <property type="term" value="F:ATP binding"/>
    <property type="evidence" value="ECO:0007669"/>
    <property type="project" value="UniProtKB-KW"/>
</dbReference>
<feature type="compositionally biased region" description="Polar residues" evidence="15">
    <location>
        <begin position="15"/>
        <end position="33"/>
    </location>
</feature>
<dbReference type="STRING" id="300112.A0A4S2JF75"/>
<dbReference type="Gene3D" id="3.30.1120.30">
    <property type="entry name" value="POLO box domain"/>
    <property type="match status" value="2"/>
</dbReference>
<keyword evidence="6" id="KW-0808">Transferase</keyword>
<accession>A0A4S2JF75</accession>
<evidence type="ECO:0000256" key="14">
    <source>
        <dbReference type="ARBA" id="ARBA00048347"/>
    </source>
</evidence>
<keyword evidence="11" id="KW-0206">Cytoskeleton</keyword>
<evidence type="ECO:0000256" key="8">
    <source>
        <dbReference type="ARBA" id="ARBA00022741"/>
    </source>
</evidence>